<dbReference type="EMBL" id="JACTNZ010000010">
    <property type="protein sequence ID" value="KAG5529665.1"/>
    <property type="molecule type" value="Genomic_DNA"/>
</dbReference>
<name>A0AAV6IS99_9ERIC</name>
<protein>
    <submittedName>
        <fullName evidence="1">Uncharacterized protein</fullName>
    </submittedName>
</protein>
<sequence length="61" mass="6870">MRLYSRVVQISGCQHTYRHAGEVTRTVALYQLLRFCMSLTDLKSSPFPPPSLSLSLSLSLL</sequence>
<comment type="caution">
    <text evidence="1">The sequence shown here is derived from an EMBL/GenBank/DDBJ whole genome shotgun (WGS) entry which is preliminary data.</text>
</comment>
<dbReference type="AlphaFoldDB" id="A0AAV6IS99"/>
<organism evidence="1 2">
    <name type="scientific">Rhododendron griersonianum</name>
    <dbReference type="NCBI Taxonomy" id="479676"/>
    <lineage>
        <taxon>Eukaryota</taxon>
        <taxon>Viridiplantae</taxon>
        <taxon>Streptophyta</taxon>
        <taxon>Embryophyta</taxon>
        <taxon>Tracheophyta</taxon>
        <taxon>Spermatophyta</taxon>
        <taxon>Magnoliopsida</taxon>
        <taxon>eudicotyledons</taxon>
        <taxon>Gunneridae</taxon>
        <taxon>Pentapetalae</taxon>
        <taxon>asterids</taxon>
        <taxon>Ericales</taxon>
        <taxon>Ericaceae</taxon>
        <taxon>Ericoideae</taxon>
        <taxon>Rhodoreae</taxon>
        <taxon>Rhododendron</taxon>
    </lineage>
</organism>
<dbReference type="Proteomes" id="UP000823749">
    <property type="component" value="Chromosome 10"/>
</dbReference>
<evidence type="ECO:0000313" key="1">
    <source>
        <dbReference type="EMBL" id="KAG5529665.1"/>
    </source>
</evidence>
<reference evidence="1" key="1">
    <citation type="submission" date="2020-08" db="EMBL/GenBank/DDBJ databases">
        <title>Plant Genome Project.</title>
        <authorList>
            <person name="Zhang R.-G."/>
        </authorList>
    </citation>
    <scope>NUCLEOTIDE SEQUENCE</scope>
    <source>
        <strain evidence="1">WSP0</strain>
        <tissue evidence="1">Leaf</tissue>
    </source>
</reference>
<accession>A0AAV6IS99</accession>
<evidence type="ECO:0000313" key="2">
    <source>
        <dbReference type="Proteomes" id="UP000823749"/>
    </source>
</evidence>
<gene>
    <name evidence="1" type="ORF">RHGRI_030142</name>
</gene>
<keyword evidence="2" id="KW-1185">Reference proteome</keyword>
<proteinExistence type="predicted"/>